<evidence type="ECO:0000256" key="1">
    <source>
        <dbReference type="SAM" id="MobiDB-lite"/>
    </source>
</evidence>
<proteinExistence type="predicted"/>
<dbReference type="AlphaFoldDB" id="A0A951QDI1"/>
<evidence type="ECO:0000313" key="3">
    <source>
        <dbReference type="Proteomes" id="UP000757435"/>
    </source>
</evidence>
<organism evidence="2 3">
    <name type="scientific">Drouetiella hepatica Uher 2000/2452</name>
    <dbReference type="NCBI Taxonomy" id="904376"/>
    <lineage>
        <taxon>Bacteria</taxon>
        <taxon>Bacillati</taxon>
        <taxon>Cyanobacteriota</taxon>
        <taxon>Cyanophyceae</taxon>
        <taxon>Oculatellales</taxon>
        <taxon>Oculatellaceae</taxon>
        <taxon>Drouetiella</taxon>
    </lineage>
</organism>
<comment type="caution">
    <text evidence="2">The sequence shown here is derived from an EMBL/GenBank/DDBJ whole genome shotgun (WGS) entry which is preliminary data.</text>
</comment>
<dbReference type="EMBL" id="JAHHHD010000026">
    <property type="protein sequence ID" value="MBW4660812.1"/>
    <property type="molecule type" value="Genomic_DNA"/>
</dbReference>
<sequence>MSQEVTPNLNAAPDVVESDAVESDVVESDAVKSDALEPSMRPDIVQWLAEIKSLQQQVTIAHQERDEAYVSAASWRSLYETEAKQRRLDTHLSRKTLEHLKTELQELREPSGELGRDRASLQSEIGSLSSLEDLKERLVDALQECDRLARSLRAEQIAHADTRKSLTTALGDAIDQLNEERAVK</sequence>
<accession>A0A951QDI1</accession>
<dbReference type="Proteomes" id="UP000757435">
    <property type="component" value="Unassembled WGS sequence"/>
</dbReference>
<name>A0A951QDI1_9CYAN</name>
<gene>
    <name evidence="2" type="ORF">KME15_19225</name>
</gene>
<evidence type="ECO:0000313" key="2">
    <source>
        <dbReference type="EMBL" id="MBW4660812.1"/>
    </source>
</evidence>
<reference evidence="2" key="1">
    <citation type="submission" date="2021-05" db="EMBL/GenBank/DDBJ databases">
        <authorList>
            <person name="Pietrasiak N."/>
            <person name="Ward R."/>
            <person name="Stajich J.E."/>
            <person name="Kurbessoian T."/>
        </authorList>
    </citation>
    <scope>NUCLEOTIDE SEQUENCE</scope>
    <source>
        <strain evidence="2">UHER 2000/2452</strain>
    </source>
</reference>
<reference evidence="2" key="2">
    <citation type="journal article" date="2022" name="Microbiol. Resour. Announc.">
        <title>Metagenome Sequencing to Explore Phylogenomics of Terrestrial Cyanobacteria.</title>
        <authorList>
            <person name="Ward R.D."/>
            <person name="Stajich J.E."/>
            <person name="Johansen J.R."/>
            <person name="Huntemann M."/>
            <person name="Clum A."/>
            <person name="Foster B."/>
            <person name="Foster B."/>
            <person name="Roux S."/>
            <person name="Palaniappan K."/>
            <person name="Varghese N."/>
            <person name="Mukherjee S."/>
            <person name="Reddy T.B.K."/>
            <person name="Daum C."/>
            <person name="Copeland A."/>
            <person name="Chen I.A."/>
            <person name="Ivanova N.N."/>
            <person name="Kyrpides N.C."/>
            <person name="Shapiro N."/>
            <person name="Eloe-Fadrosh E.A."/>
            <person name="Pietrasiak N."/>
        </authorList>
    </citation>
    <scope>NUCLEOTIDE SEQUENCE</scope>
    <source>
        <strain evidence="2">UHER 2000/2452</strain>
    </source>
</reference>
<protein>
    <submittedName>
        <fullName evidence="2">Uncharacterized protein</fullName>
    </submittedName>
</protein>
<feature type="compositionally biased region" description="Acidic residues" evidence="1">
    <location>
        <begin position="16"/>
        <end position="27"/>
    </location>
</feature>
<feature type="region of interest" description="Disordered" evidence="1">
    <location>
        <begin position="1"/>
        <end position="37"/>
    </location>
</feature>